<keyword evidence="3" id="KW-1185">Reference proteome</keyword>
<protein>
    <submittedName>
        <fullName evidence="2">Uncharacterized protein</fullName>
    </submittedName>
</protein>
<reference evidence="2" key="1">
    <citation type="submission" date="2022-11" db="EMBL/GenBank/DDBJ databases">
        <title>Chromosomal genome sequence assembly and mating type (MAT) locus characterization of the leprose asexual lichenized fungus Lepraria neglecta (Nyl.) Erichsen.</title>
        <authorList>
            <person name="Allen J.L."/>
            <person name="Pfeffer B."/>
        </authorList>
    </citation>
    <scope>NUCLEOTIDE SEQUENCE</scope>
    <source>
        <strain evidence="2">Allen 5258</strain>
    </source>
</reference>
<accession>A0AAD9ZF03</accession>
<dbReference type="Proteomes" id="UP001276659">
    <property type="component" value="Unassembled WGS sequence"/>
</dbReference>
<gene>
    <name evidence="2" type="ORF">OEA41_002595</name>
</gene>
<feature type="region of interest" description="Disordered" evidence="1">
    <location>
        <begin position="39"/>
        <end position="58"/>
    </location>
</feature>
<comment type="caution">
    <text evidence="2">The sequence shown here is derived from an EMBL/GenBank/DDBJ whole genome shotgun (WGS) entry which is preliminary data.</text>
</comment>
<sequence>MEKQKRAKPQEARRIQAKKDNEARLQRIRLREQYLKSLGEQAQERGKELQGPSLEDERRLEEQQRNGLDELLAMDQDEDQQPGEDSNTTIRIHFKYCEGGVWKPASAHTIERSNSTEIEKLATNWIRQKWRLFNTELRMLAPQQCHDAVVADGTYTIASTQAAPRITPARASVERRSPYAGRGVRPGQIAVFLATSRPCQPFIFSTRRLEGMRILSLFDI</sequence>
<dbReference type="AlphaFoldDB" id="A0AAD9ZF03"/>
<dbReference type="EMBL" id="JASNWA010000006">
    <property type="protein sequence ID" value="KAK3175348.1"/>
    <property type="molecule type" value="Genomic_DNA"/>
</dbReference>
<name>A0AAD9ZF03_9LECA</name>
<evidence type="ECO:0000313" key="2">
    <source>
        <dbReference type="EMBL" id="KAK3175348.1"/>
    </source>
</evidence>
<evidence type="ECO:0000256" key="1">
    <source>
        <dbReference type="SAM" id="MobiDB-lite"/>
    </source>
</evidence>
<organism evidence="2 3">
    <name type="scientific">Lepraria neglecta</name>
    <dbReference type="NCBI Taxonomy" id="209136"/>
    <lineage>
        <taxon>Eukaryota</taxon>
        <taxon>Fungi</taxon>
        <taxon>Dikarya</taxon>
        <taxon>Ascomycota</taxon>
        <taxon>Pezizomycotina</taxon>
        <taxon>Lecanoromycetes</taxon>
        <taxon>OSLEUM clade</taxon>
        <taxon>Lecanoromycetidae</taxon>
        <taxon>Lecanorales</taxon>
        <taxon>Lecanorineae</taxon>
        <taxon>Stereocaulaceae</taxon>
        <taxon>Lepraria</taxon>
    </lineage>
</organism>
<proteinExistence type="predicted"/>
<evidence type="ECO:0000313" key="3">
    <source>
        <dbReference type="Proteomes" id="UP001276659"/>
    </source>
</evidence>
<feature type="region of interest" description="Disordered" evidence="1">
    <location>
        <begin position="1"/>
        <end position="23"/>
    </location>
</feature>